<dbReference type="RefSeq" id="WP_215348958.1">
    <property type="nucleotide sequence ID" value="NZ_BAAAFE010000003.1"/>
</dbReference>
<evidence type="ECO:0000256" key="1">
    <source>
        <dbReference type="ARBA" id="ARBA00005953"/>
    </source>
</evidence>
<name>A0ABP3X7P5_9SPHN</name>
<dbReference type="InterPro" id="IPR029069">
    <property type="entry name" value="HotDog_dom_sf"/>
</dbReference>
<organism evidence="3 4">
    <name type="scientific">Sphingopyxis soli</name>
    <dbReference type="NCBI Taxonomy" id="592051"/>
    <lineage>
        <taxon>Bacteria</taxon>
        <taxon>Pseudomonadati</taxon>
        <taxon>Pseudomonadota</taxon>
        <taxon>Alphaproteobacteria</taxon>
        <taxon>Sphingomonadales</taxon>
        <taxon>Sphingomonadaceae</taxon>
        <taxon>Sphingopyxis</taxon>
    </lineage>
</organism>
<dbReference type="PANTHER" id="PTHR31793:SF27">
    <property type="entry name" value="NOVEL THIOESTERASE SUPERFAMILY DOMAIN AND SAPOSIN A-TYPE DOMAIN CONTAINING PROTEIN (0610012H03RIK)"/>
    <property type="match status" value="1"/>
</dbReference>
<dbReference type="PANTHER" id="PTHR31793">
    <property type="entry name" value="4-HYDROXYBENZOYL-COA THIOESTERASE FAMILY MEMBER"/>
    <property type="match status" value="1"/>
</dbReference>
<comment type="caution">
    <text evidence="3">The sequence shown here is derived from an EMBL/GenBank/DDBJ whole genome shotgun (WGS) entry which is preliminary data.</text>
</comment>
<reference evidence="4" key="1">
    <citation type="journal article" date="2019" name="Int. J. Syst. Evol. Microbiol.">
        <title>The Global Catalogue of Microorganisms (GCM) 10K type strain sequencing project: providing services to taxonomists for standard genome sequencing and annotation.</title>
        <authorList>
            <consortium name="The Broad Institute Genomics Platform"/>
            <consortium name="The Broad Institute Genome Sequencing Center for Infectious Disease"/>
            <person name="Wu L."/>
            <person name="Ma J."/>
        </authorList>
    </citation>
    <scope>NUCLEOTIDE SEQUENCE [LARGE SCALE GENOMIC DNA]</scope>
    <source>
        <strain evidence="4">JCM 15910</strain>
    </source>
</reference>
<protein>
    <recommendedName>
        <fullName evidence="5">Acyl-CoA thioesterase</fullName>
    </recommendedName>
</protein>
<comment type="similarity">
    <text evidence="1">Belongs to the 4-hydroxybenzoyl-CoA thioesterase family.</text>
</comment>
<dbReference type="Proteomes" id="UP001500738">
    <property type="component" value="Unassembled WGS sequence"/>
</dbReference>
<dbReference type="CDD" id="cd00586">
    <property type="entry name" value="4HBT"/>
    <property type="match status" value="1"/>
</dbReference>
<dbReference type="EMBL" id="BAAAFE010000003">
    <property type="protein sequence ID" value="GAA0861612.1"/>
    <property type="molecule type" value="Genomic_DNA"/>
</dbReference>
<gene>
    <name evidence="3" type="ORF">GCM10009115_04950</name>
</gene>
<evidence type="ECO:0000313" key="3">
    <source>
        <dbReference type="EMBL" id="GAA0861612.1"/>
    </source>
</evidence>
<evidence type="ECO:0008006" key="5">
    <source>
        <dbReference type="Google" id="ProtNLM"/>
    </source>
</evidence>
<dbReference type="Pfam" id="PF13279">
    <property type="entry name" value="4HBT_2"/>
    <property type="match status" value="1"/>
</dbReference>
<keyword evidence="2" id="KW-0378">Hydrolase</keyword>
<dbReference type="InterPro" id="IPR050563">
    <property type="entry name" value="4-hydroxybenzoyl-CoA_TE"/>
</dbReference>
<sequence length="136" mass="15619">MTTEFRHYTSFRVRFAEIDGQMVVFNSRYLEYADNVLTEFMRAVDVPVSGPQSFEMQVVEATVKYKRALRFDDEVEGWLRVERVGRSSVIFEIEFRIKRAGEASASVTLAYVHVDLATEKSQEIPAAVRAKFLGEP</sequence>
<dbReference type="SUPFAM" id="SSF54637">
    <property type="entry name" value="Thioesterase/thiol ester dehydrase-isomerase"/>
    <property type="match status" value="1"/>
</dbReference>
<accession>A0ABP3X7P5</accession>
<dbReference type="Gene3D" id="3.10.129.10">
    <property type="entry name" value="Hotdog Thioesterase"/>
    <property type="match status" value="1"/>
</dbReference>
<evidence type="ECO:0000256" key="2">
    <source>
        <dbReference type="ARBA" id="ARBA00022801"/>
    </source>
</evidence>
<evidence type="ECO:0000313" key="4">
    <source>
        <dbReference type="Proteomes" id="UP001500738"/>
    </source>
</evidence>
<keyword evidence="4" id="KW-1185">Reference proteome</keyword>
<proteinExistence type="inferred from homology"/>